<dbReference type="EMBL" id="CAJOBA010094758">
    <property type="protein sequence ID" value="CAF4498815.1"/>
    <property type="molecule type" value="Genomic_DNA"/>
</dbReference>
<comment type="caution">
    <text evidence="1">The sequence shown here is derived from an EMBL/GenBank/DDBJ whole genome shotgun (WGS) entry which is preliminary data.</text>
</comment>
<dbReference type="AlphaFoldDB" id="A0A8S2G8G8"/>
<evidence type="ECO:0000313" key="1">
    <source>
        <dbReference type="EMBL" id="CAF1651314.1"/>
    </source>
</evidence>
<proteinExistence type="predicted"/>
<reference evidence="1" key="1">
    <citation type="submission" date="2021-02" db="EMBL/GenBank/DDBJ databases">
        <authorList>
            <person name="Nowell W R."/>
        </authorList>
    </citation>
    <scope>NUCLEOTIDE SEQUENCE</scope>
</reference>
<evidence type="ECO:0000313" key="2">
    <source>
        <dbReference type="EMBL" id="CAF4498815.1"/>
    </source>
</evidence>
<dbReference type="EMBL" id="CAJNOK010066263">
    <property type="protein sequence ID" value="CAF1651314.1"/>
    <property type="molecule type" value="Genomic_DNA"/>
</dbReference>
<accession>A0A8S2G8G8</accession>
<feature type="non-terminal residue" evidence="1">
    <location>
        <position position="1"/>
    </location>
</feature>
<dbReference type="Proteomes" id="UP000677228">
    <property type="component" value="Unassembled WGS sequence"/>
</dbReference>
<dbReference type="Proteomes" id="UP000682733">
    <property type="component" value="Unassembled WGS sequence"/>
</dbReference>
<protein>
    <submittedName>
        <fullName evidence="1">Uncharacterized protein</fullName>
    </submittedName>
</protein>
<gene>
    <name evidence="1" type="ORF">OVA965_LOCUS44841</name>
    <name evidence="2" type="ORF">TMI583_LOCUS47868</name>
</gene>
<organism evidence="1 3">
    <name type="scientific">Didymodactylos carnosus</name>
    <dbReference type="NCBI Taxonomy" id="1234261"/>
    <lineage>
        <taxon>Eukaryota</taxon>
        <taxon>Metazoa</taxon>
        <taxon>Spiralia</taxon>
        <taxon>Gnathifera</taxon>
        <taxon>Rotifera</taxon>
        <taxon>Eurotatoria</taxon>
        <taxon>Bdelloidea</taxon>
        <taxon>Philodinida</taxon>
        <taxon>Philodinidae</taxon>
        <taxon>Didymodactylos</taxon>
    </lineage>
</organism>
<name>A0A8S2G8G8_9BILA</name>
<evidence type="ECO:0000313" key="3">
    <source>
        <dbReference type="Proteomes" id="UP000677228"/>
    </source>
</evidence>
<feature type="non-terminal residue" evidence="1">
    <location>
        <position position="20"/>
    </location>
</feature>
<sequence>MGMLQAQASAWGLVDERLGL</sequence>